<protein>
    <recommendedName>
        <fullName evidence="4">Ribonuclease 3</fullName>
        <ecNumber evidence="3">3.1.26.3</ecNumber>
    </recommendedName>
    <alternativeName>
        <fullName evidence="11">Ribonuclease III</fullName>
    </alternativeName>
</protein>
<dbReference type="PANTHER" id="PTHR14950">
    <property type="entry name" value="DICER-RELATED"/>
    <property type="match status" value="1"/>
</dbReference>
<dbReference type="SUPFAM" id="SSF69065">
    <property type="entry name" value="RNase III domain-like"/>
    <property type="match status" value="1"/>
</dbReference>
<dbReference type="GO" id="GO:0006364">
    <property type="term" value="P:rRNA processing"/>
    <property type="evidence" value="ECO:0007669"/>
    <property type="project" value="UniProtKB-KW"/>
</dbReference>
<comment type="similarity">
    <text evidence="2">Belongs to the ribonuclease III family.</text>
</comment>
<evidence type="ECO:0000259" key="13">
    <source>
        <dbReference type="PROSITE" id="PS50142"/>
    </source>
</evidence>
<evidence type="ECO:0000313" key="14">
    <source>
        <dbReference type="EMBL" id="NLE30727.1"/>
    </source>
</evidence>
<feature type="non-terminal residue" evidence="14">
    <location>
        <position position="131"/>
    </location>
</feature>
<evidence type="ECO:0000256" key="12">
    <source>
        <dbReference type="ARBA" id="ARBA00049596"/>
    </source>
</evidence>
<evidence type="ECO:0000313" key="15">
    <source>
        <dbReference type="Proteomes" id="UP000554004"/>
    </source>
</evidence>
<evidence type="ECO:0000256" key="8">
    <source>
        <dbReference type="ARBA" id="ARBA00022759"/>
    </source>
</evidence>
<evidence type="ECO:0000256" key="11">
    <source>
        <dbReference type="ARBA" id="ARBA00032486"/>
    </source>
</evidence>
<evidence type="ECO:0000256" key="5">
    <source>
        <dbReference type="ARBA" id="ARBA00022552"/>
    </source>
</evidence>
<organism evidence="14 15">
    <name type="scientific">Candidatus Dojkabacteria bacterium</name>
    <dbReference type="NCBI Taxonomy" id="2099670"/>
    <lineage>
        <taxon>Bacteria</taxon>
        <taxon>Candidatus Dojkabacteria</taxon>
    </lineage>
</organism>
<dbReference type="PROSITE" id="PS00517">
    <property type="entry name" value="RNASE_3_1"/>
    <property type="match status" value="1"/>
</dbReference>
<comment type="catalytic activity">
    <reaction evidence="1">
        <text>Endonucleolytic cleavage to 5'-phosphomonoester.</text>
        <dbReference type="EC" id="3.1.26.3"/>
    </reaction>
</comment>
<feature type="domain" description="RNase III" evidence="13">
    <location>
        <begin position="9"/>
        <end position="131"/>
    </location>
</feature>
<evidence type="ECO:0000256" key="9">
    <source>
        <dbReference type="ARBA" id="ARBA00022801"/>
    </source>
</evidence>
<dbReference type="EC" id="3.1.26.3" evidence="3"/>
<sequence length="131" mass="14971">MKKTEMNKIEEFEKVIGIAFLNKELLKDALTHRSYVNEHKECKTHNERLEFLGDAVLELVVSDYLYNKYFDRPEGELTSFRSALVKTESLAETAITLNIGEYMLLSKGEEDTGGREKNYLLANTFEAIIGG</sequence>
<dbReference type="SMART" id="SM00535">
    <property type="entry name" value="RIBOc"/>
    <property type="match status" value="1"/>
</dbReference>
<dbReference type="Proteomes" id="UP000554004">
    <property type="component" value="Unassembled WGS sequence"/>
</dbReference>
<keyword evidence="10" id="KW-0694">RNA-binding</keyword>
<keyword evidence="7" id="KW-0540">Nuclease</keyword>
<dbReference type="InterPro" id="IPR000999">
    <property type="entry name" value="RNase_III_dom"/>
</dbReference>
<dbReference type="AlphaFoldDB" id="A0A847ESG1"/>
<accession>A0A847ESG1</accession>
<reference evidence="14 15" key="1">
    <citation type="journal article" date="2020" name="Biotechnol. Biofuels">
        <title>New insights from the biogas microbiome by comprehensive genome-resolved metagenomics of nearly 1600 species originating from multiple anaerobic digesters.</title>
        <authorList>
            <person name="Campanaro S."/>
            <person name="Treu L."/>
            <person name="Rodriguez-R L.M."/>
            <person name="Kovalovszki A."/>
            <person name="Ziels R.M."/>
            <person name="Maus I."/>
            <person name="Zhu X."/>
            <person name="Kougias P.G."/>
            <person name="Basile A."/>
            <person name="Luo G."/>
            <person name="Schluter A."/>
            <person name="Konstantinidis K.T."/>
            <person name="Angelidaki I."/>
        </authorList>
    </citation>
    <scope>NUCLEOTIDE SEQUENCE [LARGE SCALE GENOMIC DNA]</scope>
    <source>
        <strain evidence="14">AS06rmzACSIP_421</strain>
    </source>
</reference>
<evidence type="ECO:0000256" key="3">
    <source>
        <dbReference type="ARBA" id="ARBA00012177"/>
    </source>
</evidence>
<dbReference type="GO" id="GO:0006397">
    <property type="term" value="P:mRNA processing"/>
    <property type="evidence" value="ECO:0007669"/>
    <property type="project" value="UniProtKB-KW"/>
</dbReference>
<gene>
    <name evidence="14" type="ORF">GX618_00410</name>
</gene>
<dbReference type="InterPro" id="IPR036389">
    <property type="entry name" value="RNase_III_sf"/>
</dbReference>
<keyword evidence="6" id="KW-0507">mRNA processing</keyword>
<keyword evidence="8" id="KW-0255">Endonuclease</keyword>
<dbReference type="GO" id="GO:0003723">
    <property type="term" value="F:RNA binding"/>
    <property type="evidence" value="ECO:0007669"/>
    <property type="project" value="UniProtKB-KW"/>
</dbReference>
<evidence type="ECO:0000256" key="2">
    <source>
        <dbReference type="ARBA" id="ARBA00010183"/>
    </source>
</evidence>
<comment type="caution">
    <text evidence="14">The sequence shown here is derived from an EMBL/GenBank/DDBJ whole genome shotgun (WGS) entry which is preliminary data.</text>
</comment>
<dbReference type="PROSITE" id="PS50142">
    <property type="entry name" value="RNASE_3_2"/>
    <property type="match status" value="1"/>
</dbReference>
<evidence type="ECO:0000256" key="1">
    <source>
        <dbReference type="ARBA" id="ARBA00000109"/>
    </source>
</evidence>
<dbReference type="Pfam" id="PF14622">
    <property type="entry name" value="Ribonucleas_3_3"/>
    <property type="match status" value="1"/>
</dbReference>
<keyword evidence="5" id="KW-0698">rRNA processing</keyword>
<evidence type="ECO:0000256" key="10">
    <source>
        <dbReference type="ARBA" id="ARBA00022884"/>
    </source>
</evidence>
<dbReference type="FunFam" id="1.10.1520.10:FF:000001">
    <property type="entry name" value="Ribonuclease 3"/>
    <property type="match status" value="1"/>
</dbReference>
<name>A0A847ESG1_9BACT</name>
<evidence type="ECO:0000256" key="7">
    <source>
        <dbReference type="ARBA" id="ARBA00022722"/>
    </source>
</evidence>
<dbReference type="EMBL" id="JAAZAL010000016">
    <property type="protein sequence ID" value="NLE30727.1"/>
    <property type="molecule type" value="Genomic_DNA"/>
</dbReference>
<dbReference type="GO" id="GO:0004525">
    <property type="term" value="F:ribonuclease III activity"/>
    <property type="evidence" value="ECO:0007669"/>
    <property type="project" value="UniProtKB-EC"/>
</dbReference>
<proteinExistence type="inferred from homology"/>
<dbReference type="CDD" id="cd00593">
    <property type="entry name" value="RIBOc"/>
    <property type="match status" value="1"/>
</dbReference>
<dbReference type="PANTHER" id="PTHR14950:SF37">
    <property type="entry name" value="ENDORIBONUCLEASE DICER"/>
    <property type="match status" value="1"/>
</dbReference>
<evidence type="ECO:0000256" key="6">
    <source>
        <dbReference type="ARBA" id="ARBA00022664"/>
    </source>
</evidence>
<dbReference type="Gene3D" id="1.10.1520.10">
    <property type="entry name" value="Ribonuclease III domain"/>
    <property type="match status" value="1"/>
</dbReference>
<evidence type="ECO:0000256" key="4">
    <source>
        <dbReference type="ARBA" id="ARBA00017706"/>
    </source>
</evidence>
<comment type="function">
    <text evidence="12">Digests double-stranded RNA. Involved in the processing of primary rRNA transcript to yield the immediate precursors to the large and small rRNAs (23S and 16S). Processes some mRNAs, and tRNAs when they are encoded in the rRNA operon. Processes pre-crRNA and tracrRNA of type II CRISPR loci if present in the organism.</text>
</comment>
<keyword evidence="9" id="KW-0378">Hydrolase</keyword>